<feature type="transmembrane region" description="Helical" evidence="1">
    <location>
        <begin position="20"/>
        <end position="39"/>
    </location>
</feature>
<evidence type="ECO:0000256" key="1">
    <source>
        <dbReference type="SAM" id="Phobius"/>
    </source>
</evidence>
<reference evidence="2 3" key="1">
    <citation type="journal article" date="2019" name="Microorganisms">
        <title>Paenibacillus lutrae sp. nov., A Chitinolytic Species Isolated from A River Otter in Castril Natural Park, Granada, Spain.</title>
        <authorList>
            <person name="Rodriguez M."/>
            <person name="Reina J.C."/>
            <person name="Bejar V."/>
            <person name="Llamas I."/>
        </authorList>
    </citation>
    <scope>NUCLEOTIDE SEQUENCE [LARGE SCALE GENOMIC DNA]</scope>
    <source>
        <strain evidence="2 3">N10</strain>
    </source>
</reference>
<evidence type="ECO:0000313" key="3">
    <source>
        <dbReference type="Proteomes" id="UP000490800"/>
    </source>
</evidence>
<keyword evidence="1" id="KW-0472">Membrane</keyword>
<evidence type="ECO:0008006" key="4">
    <source>
        <dbReference type="Google" id="ProtNLM"/>
    </source>
</evidence>
<dbReference type="Gene3D" id="3.40.50.1980">
    <property type="entry name" value="Nitrogenase molybdenum iron protein domain"/>
    <property type="match status" value="1"/>
</dbReference>
<gene>
    <name evidence="2" type="ORF">EDM21_19535</name>
</gene>
<protein>
    <recommendedName>
        <fullName evidence="4">Fe/B12 periplasmic-binding domain-containing protein</fullName>
    </recommendedName>
</protein>
<dbReference type="RefSeq" id="WP_157338122.1">
    <property type="nucleotide sequence ID" value="NZ_RHLK01000014.1"/>
</dbReference>
<organism evidence="2 3">
    <name type="scientific">Paenibacillus lutrae</name>
    <dbReference type="NCBI Taxonomy" id="2078573"/>
    <lineage>
        <taxon>Bacteria</taxon>
        <taxon>Bacillati</taxon>
        <taxon>Bacillota</taxon>
        <taxon>Bacilli</taxon>
        <taxon>Bacillales</taxon>
        <taxon>Paenibacillaceae</taxon>
        <taxon>Paenibacillus</taxon>
    </lineage>
</organism>
<dbReference type="EMBL" id="RHLK01000014">
    <property type="protein sequence ID" value="MVP01690.1"/>
    <property type="molecule type" value="Genomic_DNA"/>
</dbReference>
<proteinExistence type="predicted"/>
<keyword evidence="1" id="KW-1133">Transmembrane helix</keyword>
<accession>A0A7X3K132</accession>
<dbReference type="Proteomes" id="UP000490800">
    <property type="component" value="Unassembled WGS sequence"/>
</dbReference>
<sequence>MLIKKPSGKEGFFIHLTKHILFVQVLMICAILILMSTIGCASHVNNPPQQVLPGSNAPGFNPLINDNVRVEGYKATSYPLNVRDACGSNLSIEREPERVVIQGVREKEFLIEAGAEEKMIVFEGKGIGGSIHETERRIAAETKPDLVILIVHRGFLCVFSCIQLPALWRASLFDQSCD</sequence>
<evidence type="ECO:0000313" key="2">
    <source>
        <dbReference type="EMBL" id="MVP01690.1"/>
    </source>
</evidence>
<dbReference type="AlphaFoldDB" id="A0A7X3K132"/>
<dbReference type="OrthoDB" id="9797850at2"/>
<name>A0A7X3K132_9BACL</name>
<comment type="caution">
    <text evidence="2">The sequence shown here is derived from an EMBL/GenBank/DDBJ whole genome shotgun (WGS) entry which is preliminary data.</text>
</comment>
<keyword evidence="3" id="KW-1185">Reference proteome</keyword>
<keyword evidence="1" id="KW-0812">Transmembrane</keyword>